<dbReference type="OrthoDB" id="9785312at2"/>
<dbReference type="InterPro" id="IPR029787">
    <property type="entry name" value="Nucleotide_cyclase"/>
</dbReference>
<dbReference type="Pfam" id="PF00211">
    <property type="entry name" value="Guanylate_cyc"/>
    <property type="match status" value="1"/>
</dbReference>
<proteinExistence type="predicted"/>
<dbReference type="Gene3D" id="3.30.70.1230">
    <property type="entry name" value="Nucleotide cyclase"/>
    <property type="match status" value="1"/>
</dbReference>
<dbReference type="InterPro" id="IPR027417">
    <property type="entry name" value="P-loop_NTPase"/>
</dbReference>
<dbReference type="GO" id="GO:0035556">
    <property type="term" value="P:intracellular signal transduction"/>
    <property type="evidence" value="ECO:0007669"/>
    <property type="project" value="InterPro"/>
</dbReference>
<comment type="caution">
    <text evidence="5">The sequence shown here is derived from an EMBL/GenBank/DDBJ whole genome shotgun (WGS) entry which is preliminary data.</text>
</comment>
<reference evidence="5 6" key="1">
    <citation type="submission" date="2019-08" db="EMBL/GenBank/DDBJ databases">
        <title>Bradyrhizobium hipponensis sp. nov., a rhizobium isolated from a Lupinus angustifolius root nodule in Tunisia.</title>
        <authorList>
            <person name="Off K."/>
            <person name="Rejili M."/>
            <person name="Mars M."/>
            <person name="Brachmann A."/>
            <person name="Marin M."/>
        </authorList>
    </citation>
    <scope>NUCLEOTIDE SEQUENCE [LARGE SCALE GENOMIC DNA]</scope>
    <source>
        <strain evidence="5 6">CTAW11</strain>
    </source>
</reference>
<evidence type="ECO:0000259" key="4">
    <source>
        <dbReference type="PROSITE" id="PS50125"/>
    </source>
</evidence>
<dbReference type="AlphaFoldDB" id="A0A5S4X285"/>
<dbReference type="SUPFAM" id="SSF47769">
    <property type="entry name" value="SAM/Pointed domain"/>
    <property type="match status" value="1"/>
</dbReference>
<accession>A0A5S4X285</accession>
<dbReference type="PROSITE" id="PS50105">
    <property type="entry name" value="SAM_DOMAIN"/>
    <property type="match status" value="1"/>
</dbReference>
<dbReference type="InterPro" id="IPR041664">
    <property type="entry name" value="AAA_16"/>
</dbReference>
<evidence type="ECO:0000313" key="6">
    <source>
        <dbReference type="Proteomes" id="UP000324853"/>
    </source>
</evidence>
<dbReference type="Proteomes" id="UP000324853">
    <property type="component" value="Unassembled WGS sequence"/>
</dbReference>
<organism evidence="5 6">
    <name type="scientific">Bradyrhizobium cytisi</name>
    <dbReference type="NCBI Taxonomy" id="515489"/>
    <lineage>
        <taxon>Bacteria</taxon>
        <taxon>Pseudomonadati</taxon>
        <taxon>Pseudomonadota</taxon>
        <taxon>Alphaproteobacteria</taxon>
        <taxon>Hyphomicrobiales</taxon>
        <taxon>Nitrobacteraceae</taxon>
        <taxon>Bradyrhizobium</taxon>
    </lineage>
</organism>
<evidence type="ECO:0000256" key="1">
    <source>
        <dbReference type="ARBA" id="ARBA00022741"/>
    </source>
</evidence>
<feature type="domain" description="SAM" evidence="3">
    <location>
        <begin position="2"/>
        <end position="65"/>
    </location>
</feature>
<dbReference type="GO" id="GO:0005737">
    <property type="term" value="C:cytoplasm"/>
    <property type="evidence" value="ECO:0007669"/>
    <property type="project" value="TreeGrafter"/>
</dbReference>
<dbReference type="PANTHER" id="PTHR16305">
    <property type="entry name" value="TESTICULAR SOLUBLE ADENYLYL CYCLASE"/>
    <property type="match status" value="1"/>
</dbReference>
<name>A0A5S4X285_9BRAD</name>
<dbReference type="GO" id="GO:0009190">
    <property type="term" value="P:cyclic nucleotide biosynthetic process"/>
    <property type="evidence" value="ECO:0007669"/>
    <property type="project" value="InterPro"/>
</dbReference>
<dbReference type="Gene3D" id="3.40.50.300">
    <property type="entry name" value="P-loop containing nucleotide triphosphate hydrolases"/>
    <property type="match status" value="1"/>
</dbReference>
<feature type="domain" description="Guanylate cyclase" evidence="4">
    <location>
        <begin position="83"/>
        <end position="212"/>
    </location>
</feature>
<gene>
    <name evidence="5" type="ORF">FXB38_05280</name>
</gene>
<dbReference type="PROSITE" id="PS50125">
    <property type="entry name" value="GUANYLATE_CYCLASE_2"/>
    <property type="match status" value="1"/>
</dbReference>
<dbReference type="Pfam" id="PF00536">
    <property type="entry name" value="SAM_1"/>
    <property type="match status" value="1"/>
</dbReference>
<dbReference type="RefSeq" id="WP_148749720.1">
    <property type="nucleotide sequence ID" value="NZ_VSSR01000010.1"/>
</dbReference>
<evidence type="ECO:0000256" key="2">
    <source>
        <dbReference type="ARBA" id="ARBA00022840"/>
    </source>
</evidence>
<evidence type="ECO:0000313" key="5">
    <source>
        <dbReference type="EMBL" id="TYL87025.1"/>
    </source>
</evidence>
<dbReference type="EMBL" id="VSSR01000010">
    <property type="protein sequence ID" value="TYL87025.1"/>
    <property type="molecule type" value="Genomic_DNA"/>
</dbReference>
<sequence length="746" mass="80841">MSQPTSVTEWLMAVGLVGYAACFAQNDVDVSVLPHLTDLDLKEIGVASLGHRRRLLAGIAELPRADARPGPKPQTEAERRHLSIMFCDLVGSTALSTRLDVEDLRAVVTAYHKCCAEAIEREGGFVAKYMGDGVLAYFGYPLASEHDAERAVRAGLALVEAVPLLDTSAGAPLGVRVGIATGLVVVGDLLGTGAAKEQAVVGETPNLAARLQALASPGAVVIASGTRDLTGGLFEYRDLGTVALKGFDREVRTWQVLGSDATESRFEALRAAGTPLVGRDDETSLLLRRWEQAKAGEGHVVLLSGEAGVGKSRMTQVLLERSARESHARLRYFCSPHHQDSALHPLIAQLNHAAGIRRADADAARLAKLEAVIAQATDSPGEALPLLADLLGIPPGDRHSVIDLPPPMRKARTLEAPLTLIEGLATRRPVLMIFEDVHWSDPTTRALLDLLVDRLTALRVLLVVTFRPEFAPPWRDRPHVDLIGLGRLPPDQCAAIISHLTGGRVLPREIAGQILDRTDGVPLFVEELTKTVLESGLVRKAGNNAYLATAFVGRTAIPETLLASLLARLDRMPETRDLAQLGAALGRQFSYELIAAVAELPPPLLERSLERLESAELIFRRGVPPDAEYTFKHALVQDAAYGTMLREKRQRLHARIAATLESDFPEIRARQPETLARHCADAGQTEKAAELYIAASVRATAATNNVEATAHLKRAMALVKTLPLRAPRTTELRNRIMTSGWWWWSA</sequence>
<dbReference type="GO" id="GO:0005524">
    <property type="term" value="F:ATP binding"/>
    <property type="evidence" value="ECO:0007669"/>
    <property type="project" value="UniProtKB-KW"/>
</dbReference>
<dbReference type="InterPro" id="IPR001660">
    <property type="entry name" value="SAM"/>
</dbReference>
<dbReference type="SUPFAM" id="SSF55073">
    <property type="entry name" value="Nucleotide cyclase"/>
    <property type="match status" value="1"/>
</dbReference>
<dbReference type="Gene3D" id="1.10.150.50">
    <property type="entry name" value="Transcription Factor, Ets-1"/>
    <property type="match status" value="1"/>
</dbReference>
<dbReference type="CDD" id="cd07302">
    <property type="entry name" value="CHD"/>
    <property type="match status" value="1"/>
</dbReference>
<dbReference type="Pfam" id="PF13191">
    <property type="entry name" value="AAA_16"/>
    <property type="match status" value="1"/>
</dbReference>
<keyword evidence="1" id="KW-0547">Nucleotide-binding</keyword>
<dbReference type="InterPro" id="IPR013761">
    <property type="entry name" value="SAM/pointed_sf"/>
</dbReference>
<dbReference type="SMART" id="SM00454">
    <property type="entry name" value="SAM"/>
    <property type="match status" value="1"/>
</dbReference>
<evidence type="ECO:0000259" key="3">
    <source>
        <dbReference type="PROSITE" id="PS50105"/>
    </source>
</evidence>
<dbReference type="InterPro" id="IPR001054">
    <property type="entry name" value="A/G_cyclase"/>
</dbReference>
<dbReference type="SUPFAM" id="SSF52540">
    <property type="entry name" value="P-loop containing nucleoside triphosphate hydrolases"/>
    <property type="match status" value="1"/>
</dbReference>
<keyword evidence="2" id="KW-0067">ATP-binding</keyword>
<dbReference type="GO" id="GO:0004016">
    <property type="term" value="F:adenylate cyclase activity"/>
    <property type="evidence" value="ECO:0007669"/>
    <property type="project" value="UniProtKB-ARBA"/>
</dbReference>
<dbReference type="CDD" id="cd09487">
    <property type="entry name" value="SAM_superfamily"/>
    <property type="match status" value="1"/>
</dbReference>
<keyword evidence="6" id="KW-1185">Reference proteome</keyword>
<dbReference type="PANTHER" id="PTHR16305:SF28">
    <property type="entry name" value="GUANYLATE CYCLASE DOMAIN-CONTAINING PROTEIN"/>
    <property type="match status" value="1"/>
</dbReference>
<dbReference type="SMART" id="SM00044">
    <property type="entry name" value="CYCc"/>
    <property type="match status" value="1"/>
</dbReference>
<protein>
    <submittedName>
        <fullName evidence="5">AAA family ATPase</fullName>
    </submittedName>
</protein>